<reference evidence="1 2" key="1">
    <citation type="submission" date="2018-09" db="EMBL/GenBank/DDBJ databases">
        <authorList>
            <person name="Zhu H."/>
        </authorList>
    </citation>
    <scope>NUCLEOTIDE SEQUENCE [LARGE SCALE GENOMIC DNA]</scope>
    <source>
        <strain evidence="1 2">K2R10-39</strain>
    </source>
</reference>
<organism evidence="1 2">
    <name type="scientific">Noviherbaspirillum cavernae</name>
    <dbReference type="NCBI Taxonomy" id="2320862"/>
    <lineage>
        <taxon>Bacteria</taxon>
        <taxon>Pseudomonadati</taxon>
        <taxon>Pseudomonadota</taxon>
        <taxon>Betaproteobacteria</taxon>
        <taxon>Burkholderiales</taxon>
        <taxon>Oxalobacteraceae</taxon>
        <taxon>Noviherbaspirillum</taxon>
    </lineage>
</organism>
<gene>
    <name evidence="1" type="ORF">D3870_04785</name>
</gene>
<evidence type="ECO:0000313" key="1">
    <source>
        <dbReference type="EMBL" id="RJG05429.1"/>
    </source>
</evidence>
<dbReference type="EMBL" id="QYUN01000002">
    <property type="protein sequence ID" value="RJG05429.1"/>
    <property type="molecule type" value="Genomic_DNA"/>
</dbReference>
<keyword evidence="2" id="KW-1185">Reference proteome</keyword>
<dbReference type="AlphaFoldDB" id="A0A418WYU2"/>
<dbReference type="Proteomes" id="UP000285190">
    <property type="component" value="Unassembled WGS sequence"/>
</dbReference>
<proteinExistence type="predicted"/>
<protein>
    <submittedName>
        <fullName evidence="1">Uncharacterized protein</fullName>
    </submittedName>
</protein>
<evidence type="ECO:0000313" key="2">
    <source>
        <dbReference type="Proteomes" id="UP000285190"/>
    </source>
</evidence>
<dbReference type="RefSeq" id="WP_119737118.1">
    <property type="nucleotide sequence ID" value="NZ_QYUN01000002.1"/>
</dbReference>
<name>A0A418WYU2_9BURK</name>
<accession>A0A418WYU2</accession>
<sequence>MVLYQFEENEIKYKRERVRRFLAEFGEIRSMMQDDCVVETCPAVNGEGGRCQSVNIDQAQFRYKNRHGLQNGLKVKLSVFSAAKQLLKSLPKPMQSAAALSQFRIKLPQLS</sequence>
<comment type="caution">
    <text evidence="1">The sequence shown here is derived from an EMBL/GenBank/DDBJ whole genome shotgun (WGS) entry which is preliminary data.</text>
</comment>